<dbReference type="NCBIfam" id="TIGR03534">
    <property type="entry name" value="RF_mod_PrmC"/>
    <property type="match status" value="1"/>
</dbReference>
<dbReference type="InterPro" id="IPR004556">
    <property type="entry name" value="HemK-like"/>
</dbReference>
<dbReference type="InterPro" id="IPR050320">
    <property type="entry name" value="N5-glutamine_MTase"/>
</dbReference>
<keyword evidence="2 5" id="KW-0808">Transferase</keyword>
<comment type="catalytic activity">
    <reaction evidence="4 5">
        <text>L-glutaminyl-[peptide chain release factor] + S-adenosyl-L-methionine = N(5)-methyl-L-glutaminyl-[peptide chain release factor] + S-adenosyl-L-homocysteine + H(+)</text>
        <dbReference type="Rhea" id="RHEA:42896"/>
        <dbReference type="Rhea" id="RHEA-COMP:10271"/>
        <dbReference type="Rhea" id="RHEA-COMP:10272"/>
        <dbReference type="ChEBI" id="CHEBI:15378"/>
        <dbReference type="ChEBI" id="CHEBI:30011"/>
        <dbReference type="ChEBI" id="CHEBI:57856"/>
        <dbReference type="ChEBI" id="CHEBI:59789"/>
        <dbReference type="ChEBI" id="CHEBI:61891"/>
        <dbReference type="EC" id="2.1.1.297"/>
    </reaction>
</comment>
<feature type="domain" description="Methyltransferase small" evidence="6">
    <location>
        <begin position="112"/>
        <end position="191"/>
    </location>
</feature>
<dbReference type="RefSeq" id="WP_188071718.1">
    <property type="nucleotide sequence ID" value="NZ_JACIDT010000005.1"/>
</dbReference>
<dbReference type="Pfam" id="PF05175">
    <property type="entry name" value="MTS"/>
    <property type="match status" value="1"/>
</dbReference>
<evidence type="ECO:0000256" key="1">
    <source>
        <dbReference type="ARBA" id="ARBA00022603"/>
    </source>
</evidence>
<evidence type="ECO:0000256" key="4">
    <source>
        <dbReference type="ARBA" id="ARBA00048391"/>
    </source>
</evidence>
<dbReference type="PROSITE" id="PS00092">
    <property type="entry name" value="N6_MTASE"/>
    <property type="match status" value="1"/>
</dbReference>
<evidence type="ECO:0000256" key="3">
    <source>
        <dbReference type="ARBA" id="ARBA00022691"/>
    </source>
</evidence>
<dbReference type="Pfam" id="PF17827">
    <property type="entry name" value="PrmC_N"/>
    <property type="match status" value="1"/>
</dbReference>
<protein>
    <recommendedName>
        <fullName evidence="5">Release factor glutamine methyltransferase</fullName>
        <shortName evidence="5">RF MTase</shortName>
        <ecNumber evidence="5">2.1.1.297</ecNumber>
    </recommendedName>
    <alternativeName>
        <fullName evidence="5">N5-glutamine methyltransferase PrmC</fullName>
    </alternativeName>
    <alternativeName>
        <fullName evidence="5">Protein-(glutamine-N5) MTase PrmC</fullName>
    </alternativeName>
    <alternativeName>
        <fullName evidence="5">Protein-glutamine N-methyltransferase PrmC</fullName>
    </alternativeName>
</protein>
<dbReference type="AlphaFoldDB" id="A0A7W6FQN4"/>
<dbReference type="InterPro" id="IPR029063">
    <property type="entry name" value="SAM-dependent_MTases_sf"/>
</dbReference>
<dbReference type="CDD" id="cd02440">
    <property type="entry name" value="AdoMet_MTases"/>
    <property type="match status" value="1"/>
</dbReference>
<dbReference type="GO" id="GO:0032259">
    <property type="term" value="P:methylation"/>
    <property type="evidence" value="ECO:0007669"/>
    <property type="project" value="UniProtKB-KW"/>
</dbReference>
<feature type="binding site" evidence="5">
    <location>
        <position position="140"/>
    </location>
    <ligand>
        <name>S-adenosyl-L-methionine</name>
        <dbReference type="ChEBI" id="CHEBI:59789"/>
    </ligand>
</feature>
<comment type="similarity">
    <text evidence="5">Belongs to the protein N5-glutamine methyltransferase family. PrmC subfamily.</text>
</comment>
<accession>A0A7W6FQN4</accession>
<feature type="domain" description="Release factor glutamine methyltransferase N-terminal" evidence="7">
    <location>
        <begin position="5"/>
        <end position="71"/>
    </location>
</feature>
<dbReference type="SUPFAM" id="SSF53335">
    <property type="entry name" value="S-adenosyl-L-methionine-dependent methyltransferases"/>
    <property type="match status" value="1"/>
</dbReference>
<dbReference type="GO" id="GO:0102559">
    <property type="term" value="F:peptide chain release factor N(5)-glutamine methyltransferase activity"/>
    <property type="evidence" value="ECO:0007669"/>
    <property type="project" value="UniProtKB-EC"/>
</dbReference>
<keyword evidence="1 5" id="KW-0489">Methyltransferase</keyword>
<dbReference type="PANTHER" id="PTHR18895">
    <property type="entry name" value="HEMK METHYLTRANSFERASE"/>
    <property type="match status" value="1"/>
</dbReference>
<evidence type="ECO:0000259" key="6">
    <source>
        <dbReference type="Pfam" id="PF05175"/>
    </source>
</evidence>
<dbReference type="Gene3D" id="3.40.50.150">
    <property type="entry name" value="Vaccinia Virus protein VP39"/>
    <property type="match status" value="1"/>
</dbReference>
<evidence type="ECO:0000313" key="8">
    <source>
        <dbReference type="EMBL" id="MBB3926189.1"/>
    </source>
</evidence>
<dbReference type="InterPro" id="IPR002052">
    <property type="entry name" value="DNA_methylase_N6_adenine_CS"/>
</dbReference>
<keyword evidence="9" id="KW-1185">Reference proteome</keyword>
<feature type="binding site" evidence="5">
    <location>
        <position position="183"/>
    </location>
    <ligand>
        <name>S-adenosyl-L-methionine</name>
        <dbReference type="ChEBI" id="CHEBI:59789"/>
    </ligand>
</feature>
<gene>
    <name evidence="5" type="primary">prmC</name>
    <name evidence="8" type="ORF">GGR43_001904</name>
</gene>
<organism evidence="8 9">
    <name type="scientific">Sphingobium jiangsuense</name>
    <dbReference type="NCBI Taxonomy" id="870476"/>
    <lineage>
        <taxon>Bacteria</taxon>
        <taxon>Pseudomonadati</taxon>
        <taxon>Pseudomonadota</taxon>
        <taxon>Alphaproteobacteria</taxon>
        <taxon>Sphingomonadales</taxon>
        <taxon>Sphingomonadaceae</taxon>
        <taxon>Sphingobium</taxon>
    </lineage>
</organism>
<evidence type="ECO:0000256" key="5">
    <source>
        <dbReference type="HAMAP-Rule" id="MF_02126"/>
    </source>
</evidence>
<dbReference type="HAMAP" id="MF_02126">
    <property type="entry name" value="RF_methyltr_PrmC"/>
    <property type="match status" value="1"/>
</dbReference>
<dbReference type="Gene3D" id="1.10.8.10">
    <property type="entry name" value="DNA helicase RuvA subunit, C-terminal domain"/>
    <property type="match status" value="1"/>
</dbReference>
<evidence type="ECO:0000313" key="9">
    <source>
        <dbReference type="Proteomes" id="UP000571950"/>
    </source>
</evidence>
<sequence>MKAAEALRAAAERLGPVSDTARLDAEVLMAHAAGLSRGELLLRLRDMEAPEGFAVLVERRAAHEPVSHIVGTRDFWTLTLAVSPHVLTPRPDSETLIEAAVGHYAGSEGPSRILDLGTGSGALLLAALDQWPAATGLGVDISAQALAVARANARRCGLEARAQLRPGNWCDGIVERFDLILANPPYISTRAQLPRDVIDHEPHLALFSGEDGLDACRDIAAGLAGLMAPDGLALIEIGHDQGDSATALFAAHGFAVELRRDLAGRARCLMLRR</sequence>
<proteinExistence type="inferred from homology"/>
<comment type="caution">
    <text evidence="8">The sequence shown here is derived from an EMBL/GenBank/DDBJ whole genome shotgun (WGS) entry which is preliminary data.</text>
</comment>
<evidence type="ECO:0000256" key="2">
    <source>
        <dbReference type="ARBA" id="ARBA00022679"/>
    </source>
</evidence>
<reference evidence="8 9" key="1">
    <citation type="submission" date="2020-08" db="EMBL/GenBank/DDBJ databases">
        <title>Genomic Encyclopedia of Type Strains, Phase IV (KMG-IV): sequencing the most valuable type-strain genomes for metagenomic binning, comparative biology and taxonomic classification.</title>
        <authorList>
            <person name="Goeker M."/>
        </authorList>
    </citation>
    <scope>NUCLEOTIDE SEQUENCE [LARGE SCALE GENOMIC DNA]</scope>
    <source>
        <strain evidence="8 9">DSM 26189</strain>
    </source>
</reference>
<feature type="binding site" evidence="5">
    <location>
        <begin position="183"/>
        <end position="186"/>
    </location>
    <ligand>
        <name>substrate</name>
    </ligand>
</feature>
<name>A0A7W6FQN4_9SPHN</name>
<keyword evidence="3 5" id="KW-0949">S-adenosyl-L-methionine</keyword>
<dbReference type="InterPro" id="IPR007848">
    <property type="entry name" value="Small_mtfrase_dom"/>
</dbReference>
<dbReference type="NCBIfam" id="TIGR00536">
    <property type="entry name" value="hemK_fam"/>
    <property type="match status" value="1"/>
</dbReference>
<dbReference type="InterPro" id="IPR040758">
    <property type="entry name" value="PrmC_N"/>
</dbReference>
<evidence type="ECO:0000259" key="7">
    <source>
        <dbReference type="Pfam" id="PF17827"/>
    </source>
</evidence>
<comment type="function">
    <text evidence="5">Methylates the class 1 translation termination release factors RF1/PrfA and RF2/PrfB on the glutamine residue of the universally conserved GGQ motif.</text>
</comment>
<dbReference type="EC" id="2.1.1.297" evidence="5"/>
<feature type="binding site" evidence="5">
    <location>
        <position position="169"/>
    </location>
    <ligand>
        <name>S-adenosyl-L-methionine</name>
        <dbReference type="ChEBI" id="CHEBI:59789"/>
    </ligand>
</feature>
<dbReference type="GO" id="GO:0003676">
    <property type="term" value="F:nucleic acid binding"/>
    <property type="evidence" value="ECO:0007669"/>
    <property type="project" value="InterPro"/>
</dbReference>
<dbReference type="EMBL" id="JACIDT010000005">
    <property type="protein sequence ID" value="MBB3926189.1"/>
    <property type="molecule type" value="Genomic_DNA"/>
</dbReference>
<dbReference type="Proteomes" id="UP000571950">
    <property type="component" value="Unassembled WGS sequence"/>
</dbReference>
<dbReference type="PANTHER" id="PTHR18895:SF74">
    <property type="entry name" value="MTRF1L RELEASE FACTOR GLUTAMINE METHYLTRANSFERASE"/>
    <property type="match status" value="1"/>
</dbReference>
<feature type="binding site" evidence="5">
    <location>
        <begin position="117"/>
        <end position="121"/>
    </location>
    <ligand>
        <name>S-adenosyl-L-methionine</name>
        <dbReference type="ChEBI" id="CHEBI:59789"/>
    </ligand>
</feature>
<dbReference type="InterPro" id="IPR019874">
    <property type="entry name" value="RF_methyltr_PrmC"/>
</dbReference>